<organism evidence="10 11">
    <name type="scientific">Romboutsia maritimum</name>
    <dbReference type="NCBI Taxonomy" id="2020948"/>
    <lineage>
        <taxon>Bacteria</taxon>
        <taxon>Bacillati</taxon>
        <taxon>Bacillota</taxon>
        <taxon>Clostridia</taxon>
        <taxon>Peptostreptococcales</taxon>
        <taxon>Peptostreptococcaceae</taxon>
        <taxon>Romboutsia</taxon>
    </lineage>
</organism>
<accession>A0A371IUS9</accession>
<feature type="domain" description="ABC transporter" evidence="9">
    <location>
        <begin position="2"/>
        <end position="219"/>
    </location>
</feature>
<keyword evidence="7" id="KW-0029">Amino-acid transport</keyword>
<dbReference type="InterPro" id="IPR003439">
    <property type="entry name" value="ABC_transporter-like_ATP-bd"/>
</dbReference>
<dbReference type="Pfam" id="PF00005">
    <property type="entry name" value="ABC_tran"/>
    <property type="match status" value="1"/>
</dbReference>
<dbReference type="InterPro" id="IPR027417">
    <property type="entry name" value="P-loop_NTPase"/>
</dbReference>
<dbReference type="EMBL" id="NOJZ02000004">
    <property type="protein sequence ID" value="RDY24233.1"/>
    <property type="molecule type" value="Genomic_DNA"/>
</dbReference>
<evidence type="ECO:0000256" key="8">
    <source>
        <dbReference type="ARBA" id="ARBA00023136"/>
    </source>
</evidence>
<proteinExistence type="inferred from homology"/>
<evidence type="ECO:0000256" key="4">
    <source>
        <dbReference type="ARBA" id="ARBA00022475"/>
    </source>
</evidence>
<dbReference type="PIRSF" id="PIRSF039085">
    <property type="entry name" value="ABC_ATPase_HisP"/>
    <property type="match status" value="1"/>
</dbReference>
<dbReference type="OrthoDB" id="9804199at2"/>
<reference evidence="10 11" key="1">
    <citation type="journal article" date="2017" name="Genome Announc.">
        <title>Draft Genome Sequence of Romboutsia maritimum sp. nov. Strain CCRI-22766(T), Isolated from Coastal Estuarine Mud.</title>
        <authorList>
            <person name="Maheux A.F."/>
            <person name="Boudreau D.K."/>
            <person name="Berube E."/>
            <person name="Boissinot M."/>
            <person name="Raymond F."/>
            <person name="Brodeur S."/>
            <person name="Corbeil J."/>
            <person name="Brightwell G."/>
            <person name="Broda D."/>
            <person name="Omar R.F."/>
            <person name="Bergeron M.G."/>
        </authorList>
    </citation>
    <scope>NUCLEOTIDE SEQUENCE [LARGE SCALE GENOMIC DNA]</scope>
    <source>
        <strain evidence="10 11">CCRI-22766</strain>
    </source>
</reference>
<comment type="similarity">
    <text evidence="2">Belongs to the ABC transporter superfamily.</text>
</comment>
<evidence type="ECO:0000256" key="6">
    <source>
        <dbReference type="ARBA" id="ARBA00022840"/>
    </source>
</evidence>
<dbReference type="PANTHER" id="PTHR43166">
    <property type="entry name" value="AMINO ACID IMPORT ATP-BINDING PROTEIN"/>
    <property type="match status" value="1"/>
</dbReference>
<dbReference type="Gene3D" id="3.40.50.300">
    <property type="entry name" value="P-loop containing nucleotide triphosphate hydrolases"/>
    <property type="match status" value="1"/>
</dbReference>
<keyword evidence="6 10" id="KW-0067">ATP-binding</keyword>
<dbReference type="InterPro" id="IPR050086">
    <property type="entry name" value="MetN_ABC_transporter-like"/>
</dbReference>
<keyword evidence="3" id="KW-0813">Transport</keyword>
<comment type="caution">
    <text evidence="10">The sequence shown here is derived from an EMBL/GenBank/DDBJ whole genome shotgun (WGS) entry which is preliminary data.</text>
</comment>
<keyword evidence="8" id="KW-0472">Membrane</keyword>
<sequence length="220" mass="24532">MITVKNLNKSFKDNKVLNNISFELNQGEIGVLLGKSGAGKTTILRCINGLEEFDSGEIIIYKEITKTSKDIQKLRGKIGMVFQNFNLFPHMSVIENVIESPINVFKIKKEKAIESAKEILRLVGLEDKLNSYPCELSGGQQQRVAIARACALNPKILCFDEPTSALDPDTIKNIITIMKKLKSQGMTILIITHDVNFANEVSDKIINIKEGIVEEIKKVV</sequence>
<evidence type="ECO:0000256" key="1">
    <source>
        <dbReference type="ARBA" id="ARBA00004202"/>
    </source>
</evidence>
<keyword evidence="11" id="KW-1185">Reference proteome</keyword>
<dbReference type="Proteomes" id="UP000243494">
    <property type="component" value="Unassembled WGS sequence"/>
</dbReference>
<evidence type="ECO:0000259" key="9">
    <source>
        <dbReference type="PROSITE" id="PS50893"/>
    </source>
</evidence>
<protein>
    <submittedName>
        <fullName evidence="10">Amino acid ABC transporter ATP-binding protein</fullName>
    </submittedName>
</protein>
<dbReference type="SUPFAM" id="SSF52540">
    <property type="entry name" value="P-loop containing nucleoside triphosphate hydrolases"/>
    <property type="match status" value="1"/>
</dbReference>
<dbReference type="InterPro" id="IPR003593">
    <property type="entry name" value="AAA+_ATPase"/>
</dbReference>
<evidence type="ECO:0000256" key="2">
    <source>
        <dbReference type="ARBA" id="ARBA00005417"/>
    </source>
</evidence>
<dbReference type="AlphaFoldDB" id="A0A371IUS9"/>
<dbReference type="GO" id="GO:0005886">
    <property type="term" value="C:plasma membrane"/>
    <property type="evidence" value="ECO:0007669"/>
    <property type="project" value="UniProtKB-SubCell"/>
</dbReference>
<dbReference type="SMART" id="SM00382">
    <property type="entry name" value="AAA"/>
    <property type="match status" value="1"/>
</dbReference>
<keyword evidence="4" id="KW-1003">Cell membrane</keyword>
<dbReference type="PANTHER" id="PTHR43166:SF9">
    <property type="entry name" value="GLUTAMATE_ASPARTATE IMPORT ATP-BINDING PROTEIN GLTL"/>
    <property type="match status" value="1"/>
</dbReference>
<dbReference type="GO" id="GO:0015424">
    <property type="term" value="F:ABC-type amino acid transporter activity"/>
    <property type="evidence" value="ECO:0007669"/>
    <property type="project" value="InterPro"/>
</dbReference>
<evidence type="ECO:0000256" key="7">
    <source>
        <dbReference type="ARBA" id="ARBA00022970"/>
    </source>
</evidence>
<gene>
    <name evidence="10" type="ORF">CHF27_003905</name>
</gene>
<name>A0A371IUS9_9FIRM</name>
<dbReference type="GO" id="GO:0016887">
    <property type="term" value="F:ATP hydrolysis activity"/>
    <property type="evidence" value="ECO:0007669"/>
    <property type="project" value="InterPro"/>
</dbReference>
<evidence type="ECO:0000256" key="5">
    <source>
        <dbReference type="ARBA" id="ARBA00022741"/>
    </source>
</evidence>
<dbReference type="GO" id="GO:0005524">
    <property type="term" value="F:ATP binding"/>
    <property type="evidence" value="ECO:0007669"/>
    <property type="project" value="UniProtKB-KW"/>
</dbReference>
<dbReference type="RefSeq" id="WP_095406164.1">
    <property type="nucleotide sequence ID" value="NZ_NOJZ02000004.1"/>
</dbReference>
<dbReference type="PROSITE" id="PS50893">
    <property type="entry name" value="ABC_TRANSPORTER_2"/>
    <property type="match status" value="1"/>
</dbReference>
<keyword evidence="5" id="KW-0547">Nucleotide-binding</keyword>
<comment type="subcellular location">
    <subcellularLocation>
        <location evidence="1">Cell membrane</location>
        <topology evidence="1">Peripheral membrane protein</topology>
    </subcellularLocation>
</comment>
<evidence type="ECO:0000256" key="3">
    <source>
        <dbReference type="ARBA" id="ARBA00022448"/>
    </source>
</evidence>
<evidence type="ECO:0000313" key="11">
    <source>
        <dbReference type="Proteomes" id="UP000243494"/>
    </source>
</evidence>
<evidence type="ECO:0000313" key="10">
    <source>
        <dbReference type="EMBL" id="RDY24233.1"/>
    </source>
</evidence>
<dbReference type="InterPro" id="IPR030679">
    <property type="entry name" value="ABC_ATPase_HisP-typ"/>
</dbReference>